<dbReference type="EC" id="2.5.1.10" evidence="8"/>
<keyword evidence="9" id="KW-1185">Reference proteome</keyword>
<dbReference type="InterPro" id="IPR008949">
    <property type="entry name" value="Isoprenoid_synthase_dom_sf"/>
</dbReference>
<dbReference type="GO" id="GO:0004337">
    <property type="term" value="F:(2E,6E)-farnesyl diphosphate synthase activity"/>
    <property type="evidence" value="ECO:0007669"/>
    <property type="project" value="UniProtKB-EC"/>
</dbReference>
<dbReference type="Proteomes" id="UP001314903">
    <property type="component" value="Unassembled WGS sequence"/>
</dbReference>
<evidence type="ECO:0000313" key="9">
    <source>
        <dbReference type="Proteomes" id="UP001314903"/>
    </source>
</evidence>
<dbReference type="InterPro" id="IPR033749">
    <property type="entry name" value="Polyprenyl_synt_CS"/>
</dbReference>
<dbReference type="CDD" id="cd00685">
    <property type="entry name" value="Trans_IPPS_HT"/>
    <property type="match status" value="1"/>
</dbReference>
<evidence type="ECO:0000256" key="4">
    <source>
        <dbReference type="ARBA" id="ARBA00022723"/>
    </source>
</evidence>
<dbReference type="PANTHER" id="PTHR43281:SF1">
    <property type="entry name" value="FARNESYL DIPHOSPHATE SYNTHASE"/>
    <property type="match status" value="1"/>
</dbReference>
<name>A0ABS4KIL4_9FIRM</name>
<evidence type="ECO:0000256" key="7">
    <source>
        <dbReference type="RuleBase" id="RU004466"/>
    </source>
</evidence>
<dbReference type="Pfam" id="PF00348">
    <property type="entry name" value="polyprenyl_synt"/>
    <property type="match status" value="1"/>
</dbReference>
<dbReference type="SUPFAM" id="SSF48576">
    <property type="entry name" value="Terpenoid synthases"/>
    <property type="match status" value="1"/>
</dbReference>
<evidence type="ECO:0000256" key="6">
    <source>
        <dbReference type="ARBA" id="ARBA00023229"/>
    </source>
</evidence>
<protein>
    <submittedName>
        <fullName evidence="8">Geranylgeranyl diphosphate synthase type II</fullName>
        <ecNumber evidence="8">2.5.1.1</ecNumber>
        <ecNumber evidence="8">2.5.1.10</ecNumber>
        <ecNumber evidence="8">2.5.1.29</ecNumber>
    </submittedName>
</protein>
<comment type="cofactor">
    <cofactor evidence="1">
        <name>Mg(2+)</name>
        <dbReference type="ChEBI" id="CHEBI:18420"/>
    </cofactor>
</comment>
<keyword evidence="4" id="KW-0479">Metal-binding</keyword>
<evidence type="ECO:0000256" key="2">
    <source>
        <dbReference type="ARBA" id="ARBA00006706"/>
    </source>
</evidence>
<dbReference type="SFLD" id="SFLDG01017">
    <property type="entry name" value="Polyprenyl_Transferase_Like"/>
    <property type="match status" value="1"/>
</dbReference>
<keyword evidence="5" id="KW-0460">Magnesium</keyword>
<comment type="caution">
    <text evidence="8">The sequence shown here is derived from an EMBL/GenBank/DDBJ whole genome shotgun (WGS) entry which is preliminary data.</text>
</comment>
<dbReference type="PROSITE" id="PS00444">
    <property type="entry name" value="POLYPRENYL_SYNTHASE_2"/>
    <property type="match status" value="1"/>
</dbReference>
<proteinExistence type="inferred from homology"/>
<keyword evidence="3 7" id="KW-0808">Transferase</keyword>
<gene>
    <name evidence="8" type="ORF">J2Z35_001387</name>
</gene>
<sequence length="295" mass="33478">MTFKELIKKDQLIVEEHLMKFLDKDLTYQKDILKSMKYSIKSGGKRLRPVLFMETIKLFGKNPLDYMAYACAIEMIHTYSLIHDDLPAMDDDSLRRGQPTNHIVFGEAMAILAGDSLLNYAFELLFEDMKDSINQNKAEASYEIAKAAGMFGMIGGQVVDIDSEGKNIDIETMEFIHRHKTGALIEASIVSAAILCGANSDELSNLKRYSKSIGLNFQITDDILDIIGDESVLGKPIGSDEENNKATYPKFYGLEKSIELSKQIRDESLKYLEIFDEDKVFFFKELSNYILERKS</sequence>
<dbReference type="EC" id="2.5.1.29" evidence="8"/>
<evidence type="ECO:0000256" key="5">
    <source>
        <dbReference type="ARBA" id="ARBA00022842"/>
    </source>
</evidence>
<dbReference type="PANTHER" id="PTHR43281">
    <property type="entry name" value="FARNESYL DIPHOSPHATE SYNTHASE"/>
    <property type="match status" value="1"/>
</dbReference>
<accession>A0ABS4KIL4</accession>
<dbReference type="InterPro" id="IPR053378">
    <property type="entry name" value="Prenyl_diphosphate_synthase"/>
</dbReference>
<dbReference type="GO" id="GO:0004161">
    <property type="term" value="F:dimethylallyltranstransferase activity"/>
    <property type="evidence" value="ECO:0007669"/>
    <property type="project" value="UniProtKB-EC"/>
</dbReference>
<dbReference type="InterPro" id="IPR000092">
    <property type="entry name" value="Polyprenyl_synt"/>
</dbReference>
<dbReference type="SFLD" id="SFLDS00005">
    <property type="entry name" value="Isoprenoid_Synthase_Type_I"/>
    <property type="match status" value="1"/>
</dbReference>
<evidence type="ECO:0000256" key="3">
    <source>
        <dbReference type="ARBA" id="ARBA00022679"/>
    </source>
</evidence>
<dbReference type="EMBL" id="JAGGLI010000013">
    <property type="protein sequence ID" value="MBP2027590.1"/>
    <property type="molecule type" value="Genomic_DNA"/>
</dbReference>
<dbReference type="NCBIfam" id="NF045485">
    <property type="entry name" value="FPPsyn"/>
    <property type="match status" value="1"/>
</dbReference>
<dbReference type="Gene3D" id="1.10.600.10">
    <property type="entry name" value="Farnesyl Diphosphate Synthase"/>
    <property type="match status" value="1"/>
</dbReference>
<evidence type="ECO:0000313" key="8">
    <source>
        <dbReference type="EMBL" id="MBP2027590.1"/>
    </source>
</evidence>
<comment type="similarity">
    <text evidence="2 7">Belongs to the FPP/GGPP synthase family.</text>
</comment>
<reference evidence="8 9" key="1">
    <citation type="submission" date="2021-03" db="EMBL/GenBank/DDBJ databases">
        <title>Genomic Encyclopedia of Type Strains, Phase IV (KMG-IV): sequencing the most valuable type-strain genomes for metagenomic binning, comparative biology and taxonomic classification.</title>
        <authorList>
            <person name="Goeker M."/>
        </authorList>
    </citation>
    <scope>NUCLEOTIDE SEQUENCE [LARGE SCALE GENOMIC DNA]</scope>
    <source>
        <strain evidence="8 9">DSM 27512</strain>
    </source>
</reference>
<dbReference type="GO" id="GO:0004311">
    <property type="term" value="F:geranylgeranyl diphosphate synthase activity"/>
    <property type="evidence" value="ECO:0007669"/>
    <property type="project" value="UniProtKB-EC"/>
</dbReference>
<organism evidence="8 9">
    <name type="scientific">Acetoanaerobium pronyense</name>
    <dbReference type="NCBI Taxonomy" id="1482736"/>
    <lineage>
        <taxon>Bacteria</taxon>
        <taxon>Bacillati</taxon>
        <taxon>Bacillota</taxon>
        <taxon>Clostridia</taxon>
        <taxon>Peptostreptococcales</taxon>
        <taxon>Filifactoraceae</taxon>
        <taxon>Acetoanaerobium</taxon>
    </lineage>
</organism>
<evidence type="ECO:0000256" key="1">
    <source>
        <dbReference type="ARBA" id="ARBA00001946"/>
    </source>
</evidence>
<keyword evidence="6" id="KW-0414">Isoprene biosynthesis</keyword>
<dbReference type="EC" id="2.5.1.1" evidence="8"/>
<dbReference type="PROSITE" id="PS00723">
    <property type="entry name" value="POLYPRENYL_SYNTHASE_1"/>
    <property type="match status" value="1"/>
</dbReference>